<name>A0AAE0SM46_9BIVA</name>
<reference evidence="1" key="1">
    <citation type="journal article" date="2021" name="Genome Biol. Evol.">
        <title>A High-Quality Reference Genome for a Parasitic Bivalve with Doubly Uniparental Inheritance (Bivalvia: Unionida).</title>
        <authorList>
            <person name="Smith C.H."/>
        </authorList>
    </citation>
    <scope>NUCLEOTIDE SEQUENCE</scope>
    <source>
        <strain evidence="1">CHS0354</strain>
    </source>
</reference>
<proteinExistence type="predicted"/>
<comment type="caution">
    <text evidence="1">The sequence shown here is derived from an EMBL/GenBank/DDBJ whole genome shotgun (WGS) entry which is preliminary data.</text>
</comment>
<evidence type="ECO:0000313" key="2">
    <source>
        <dbReference type="Proteomes" id="UP001195483"/>
    </source>
</evidence>
<sequence>MGAFSGMAVFLMHMRDRRGVFVVVSSAFLVIWMEMAVEDTNSTAADSLAIPNLGHPESSQKTNENIEKLILRKLMKNLLKI</sequence>
<dbReference type="Proteomes" id="UP001195483">
    <property type="component" value="Unassembled WGS sequence"/>
</dbReference>
<protein>
    <submittedName>
        <fullName evidence="1">Uncharacterized protein</fullName>
    </submittedName>
</protein>
<dbReference type="AlphaFoldDB" id="A0AAE0SM46"/>
<organism evidence="1 2">
    <name type="scientific">Potamilus streckersoni</name>
    <dbReference type="NCBI Taxonomy" id="2493646"/>
    <lineage>
        <taxon>Eukaryota</taxon>
        <taxon>Metazoa</taxon>
        <taxon>Spiralia</taxon>
        <taxon>Lophotrochozoa</taxon>
        <taxon>Mollusca</taxon>
        <taxon>Bivalvia</taxon>
        <taxon>Autobranchia</taxon>
        <taxon>Heteroconchia</taxon>
        <taxon>Palaeoheterodonta</taxon>
        <taxon>Unionida</taxon>
        <taxon>Unionoidea</taxon>
        <taxon>Unionidae</taxon>
        <taxon>Ambleminae</taxon>
        <taxon>Lampsilini</taxon>
        <taxon>Potamilus</taxon>
    </lineage>
</organism>
<evidence type="ECO:0000313" key="1">
    <source>
        <dbReference type="EMBL" id="KAK3593963.1"/>
    </source>
</evidence>
<dbReference type="EMBL" id="JAEAOA010002342">
    <property type="protein sequence ID" value="KAK3593963.1"/>
    <property type="molecule type" value="Genomic_DNA"/>
</dbReference>
<keyword evidence="2" id="KW-1185">Reference proteome</keyword>
<reference evidence="1" key="3">
    <citation type="submission" date="2023-05" db="EMBL/GenBank/DDBJ databases">
        <authorList>
            <person name="Smith C.H."/>
        </authorList>
    </citation>
    <scope>NUCLEOTIDE SEQUENCE</scope>
    <source>
        <strain evidence="1">CHS0354</strain>
        <tissue evidence="1">Mantle</tissue>
    </source>
</reference>
<reference evidence="1" key="2">
    <citation type="journal article" date="2021" name="Genome Biol. Evol.">
        <title>Developing a high-quality reference genome for a parasitic bivalve with doubly uniparental inheritance (Bivalvia: Unionida).</title>
        <authorList>
            <person name="Smith C.H."/>
        </authorList>
    </citation>
    <scope>NUCLEOTIDE SEQUENCE</scope>
    <source>
        <strain evidence="1">CHS0354</strain>
        <tissue evidence="1">Mantle</tissue>
    </source>
</reference>
<gene>
    <name evidence="1" type="ORF">CHS0354_040699</name>
</gene>
<accession>A0AAE0SM46</accession>